<evidence type="ECO:0000313" key="2">
    <source>
        <dbReference type="EMBL" id="GAA4260801.1"/>
    </source>
</evidence>
<feature type="signal peptide" evidence="1">
    <location>
        <begin position="1"/>
        <end position="28"/>
    </location>
</feature>
<protein>
    <submittedName>
        <fullName evidence="2">Uncharacterized protein</fullName>
    </submittedName>
</protein>
<dbReference type="Proteomes" id="UP001500620">
    <property type="component" value="Unassembled WGS sequence"/>
</dbReference>
<feature type="chain" id="PRO_5046144012" evidence="1">
    <location>
        <begin position="29"/>
        <end position="65"/>
    </location>
</feature>
<comment type="caution">
    <text evidence="2">The sequence shown here is derived from an EMBL/GenBank/DDBJ whole genome shotgun (WGS) entry which is preliminary data.</text>
</comment>
<dbReference type="EMBL" id="BAABAT010000042">
    <property type="protein sequence ID" value="GAA4260801.1"/>
    <property type="molecule type" value="Genomic_DNA"/>
</dbReference>
<keyword evidence="1" id="KW-0732">Signal</keyword>
<organism evidence="2 3">
    <name type="scientific">Dactylosporangium darangshiense</name>
    <dbReference type="NCBI Taxonomy" id="579108"/>
    <lineage>
        <taxon>Bacteria</taxon>
        <taxon>Bacillati</taxon>
        <taxon>Actinomycetota</taxon>
        <taxon>Actinomycetes</taxon>
        <taxon>Micromonosporales</taxon>
        <taxon>Micromonosporaceae</taxon>
        <taxon>Dactylosporangium</taxon>
    </lineage>
</organism>
<keyword evidence="3" id="KW-1185">Reference proteome</keyword>
<reference evidence="3" key="1">
    <citation type="journal article" date="2019" name="Int. J. Syst. Evol. Microbiol.">
        <title>The Global Catalogue of Microorganisms (GCM) 10K type strain sequencing project: providing services to taxonomists for standard genome sequencing and annotation.</title>
        <authorList>
            <consortium name="The Broad Institute Genomics Platform"/>
            <consortium name="The Broad Institute Genome Sequencing Center for Infectious Disease"/>
            <person name="Wu L."/>
            <person name="Ma J."/>
        </authorList>
    </citation>
    <scope>NUCLEOTIDE SEQUENCE [LARGE SCALE GENOMIC DNA]</scope>
    <source>
        <strain evidence="3">JCM 17441</strain>
    </source>
</reference>
<name>A0ABP8DP41_9ACTN</name>
<evidence type="ECO:0000256" key="1">
    <source>
        <dbReference type="SAM" id="SignalP"/>
    </source>
</evidence>
<proteinExistence type="predicted"/>
<dbReference type="RefSeq" id="WP_345137708.1">
    <property type="nucleotide sequence ID" value="NZ_BAABAT010000042.1"/>
</dbReference>
<gene>
    <name evidence="2" type="ORF">GCM10022255_090890</name>
</gene>
<accession>A0ABP8DP41</accession>
<sequence>MNIHRAGVVLAGLVLAVAVVGLPSPAQAGVIIHDGAYPPGPTATGVIIHDATDVPPVTWAIGPDI</sequence>
<evidence type="ECO:0000313" key="3">
    <source>
        <dbReference type="Proteomes" id="UP001500620"/>
    </source>
</evidence>